<reference evidence="1 2" key="1">
    <citation type="submission" date="2018-10" db="EMBL/GenBank/DDBJ databases">
        <title>Tessaracoccus antarcticuss sp. nov., isolated from sediment.</title>
        <authorList>
            <person name="Zhou L.Y."/>
            <person name="Du Z.J."/>
        </authorList>
    </citation>
    <scope>NUCLEOTIDE SEQUENCE [LARGE SCALE GENOMIC DNA]</scope>
    <source>
        <strain evidence="1 2">JDX10</strain>
    </source>
</reference>
<sequence>MGIFASNGRVEKNLPADIDVVRTAIATVAAEQQHHLGTVSPDGSRYEINSRRTALNWGTALALTLRPAGTGTQLVVDYDNVAGSPSALLDGRKNTKTANQFIAHLEAAL</sequence>
<protein>
    <recommendedName>
        <fullName evidence="3">DUF1499 domain-containing protein</fullName>
    </recommendedName>
</protein>
<name>A0A3M0GAG0_9ACTN</name>
<dbReference type="RefSeq" id="WP_121900519.1">
    <property type="nucleotide sequence ID" value="NZ_REFW01000001.1"/>
</dbReference>
<gene>
    <name evidence="1" type="ORF">EAX62_05120</name>
</gene>
<organism evidence="1 2">
    <name type="scientific">Tessaracoccus antarcticus</name>
    <dbReference type="NCBI Taxonomy" id="2479848"/>
    <lineage>
        <taxon>Bacteria</taxon>
        <taxon>Bacillati</taxon>
        <taxon>Actinomycetota</taxon>
        <taxon>Actinomycetes</taxon>
        <taxon>Propionibacteriales</taxon>
        <taxon>Propionibacteriaceae</taxon>
        <taxon>Tessaracoccus</taxon>
    </lineage>
</organism>
<evidence type="ECO:0000313" key="2">
    <source>
        <dbReference type="Proteomes" id="UP000275256"/>
    </source>
</evidence>
<evidence type="ECO:0000313" key="1">
    <source>
        <dbReference type="EMBL" id="RMB61971.1"/>
    </source>
</evidence>
<proteinExistence type="predicted"/>
<dbReference type="OrthoDB" id="3778264at2"/>
<dbReference type="AlphaFoldDB" id="A0A3M0GAG0"/>
<comment type="caution">
    <text evidence="1">The sequence shown here is derived from an EMBL/GenBank/DDBJ whole genome shotgun (WGS) entry which is preliminary data.</text>
</comment>
<keyword evidence="2" id="KW-1185">Reference proteome</keyword>
<accession>A0A3M0GAG0</accession>
<evidence type="ECO:0008006" key="3">
    <source>
        <dbReference type="Google" id="ProtNLM"/>
    </source>
</evidence>
<dbReference type="Proteomes" id="UP000275256">
    <property type="component" value="Unassembled WGS sequence"/>
</dbReference>
<dbReference type="EMBL" id="REFW01000001">
    <property type="protein sequence ID" value="RMB61971.1"/>
    <property type="molecule type" value="Genomic_DNA"/>
</dbReference>